<dbReference type="GO" id="GO:0008168">
    <property type="term" value="F:methyltransferase activity"/>
    <property type="evidence" value="ECO:0007669"/>
    <property type="project" value="UniProtKB-KW"/>
</dbReference>
<dbReference type="Gene3D" id="3.40.50.150">
    <property type="entry name" value="Vaccinia Virus protein VP39"/>
    <property type="match status" value="1"/>
</dbReference>
<dbReference type="Pfam" id="PF13649">
    <property type="entry name" value="Methyltransf_25"/>
    <property type="match status" value="1"/>
</dbReference>
<dbReference type="Proteomes" id="UP001500822">
    <property type="component" value="Unassembled WGS sequence"/>
</dbReference>
<dbReference type="GO" id="GO:0032259">
    <property type="term" value="P:methylation"/>
    <property type="evidence" value="ECO:0007669"/>
    <property type="project" value="UniProtKB-KW"/>
</dbReference>
<dbReference type="InterPro" id="IPR016718">
    <property type="entry name" value="rRNA_m1G-MeTrfase_A_prd"/>
</dbReference>
<accession>A0ABP8Z3V1</accession>
<keyword evidence="2" id="KW-0808">Transferase</keyword>
<evidence type="ECO:0000313" key="3">
    <source>
        <dbReference type="Proteomes" id="UP001500822"/>
    </source>
</evidence>
<dbReference type="SUPFAM" id="SSF53335">
    <property type="entry name" value="S-adenosyl-L-methionine-dependent methyltransferases"/>
    <property type="match status" value="1"/>
</dbReference>
<keyword evidence="3" id="KW-1185">Reference proteome</keyword>
<evidence type="ECO:0000259" key="1">
    <source>
        <dbReference type="Pfam" id="PF13649"/>
    </source>
</evidence>
<dbReference type="CDD" id="cd02440">
    <property type="entry name" value="AdoMet_MTases"/>
    <property type="match status" value="1"/>
</dbReference>
<organism evidence="2 3">
    <name type="scientific">Gordonia alkaliphila</name>
    <dbReference type="NCBI Taxonomy" id="1053547"/>
    <lineage>
        <taxon>Bacteria</taxon>
        <taxon>Bacillati</taxon>
        <taxon>Actinomycetota</taxon>
        <taxon>Actinomycetes</taxon>
        <taxon>Mycobacteriales</taxon>
        <taxon>Gordoniaceae</taxon>
        <taxon>Gordonia</taxon>
    </lineage>
</organism>
<evidence type="ECO:0000313" key="2">
    <source>
        <dbReference type="EMBL" id="GAA4745676.1"/>
    </source>
</evidence>
<gene>
    <name evidence="2" type="ORF">GCM10023217_13580</name>
</gene>
<keyword evidence="2" id="KW-0489">Methyltransferase</keyword>
<proteinExistence type="predicted"/>
<reference evidence="3" key="1">
    <citation type="journal article" date="2019" name="Int. J. Syst. Evol. Microbiol.">
        <title>The Global Catalogue of Microorganisms (GCM) 10K type strain sequencing project: providing services to taxonomists for standard genome sequencing and annotation.</title>
        <authorList>
            <consortium name="The Broad Institute Genomics Platform"/>
            <consortium name="The Broad Institute Genome Sequencing Center for Infectious Disease"/>
            <person name="Wu L."/>
            <person name="Ma J."/>
        </authorList>
    </citation>
    <scope>NUCLEOTIDE SEQUENCE [LARGE SCALE GENOMIC DNA]</scope>
    <source>
        <strain evidence="3">JCM 18077</strain>
    </source>
</reference>
<dbReference type="InterPro" id="IPR029063">
    <property type="entry name" value="SAM-dependent_MTases_sf"/>
</dbReference>
<comment type="caution">
    <text evidence="2">The sequence shown here is derived from an EMBL/GenBank/DDBJ whole genome shotgun (WGS) entry which is preliminary data.</text>
</comment>
<name>A0ABP8Z3V1_9ACTN</name>
<dbReference type="InterPro" id="IPR041698">
    <property type="entry name" value="Methyltransf_25"/>
</dbReference>
<feature type="domain" description="Methyltransferase" evidence="1">
    <location>
        <begin position="49"/>
        <end position="133"/>
    </location>
</feature>
<sequence length="241" mass="24815">MALLSGRGNRHRSDTAPMVAARRRLLDAGVFDPVAQALAAAIDPEAAVVVDAGAGTGRYLAAVLDAAPRAVGIGLDLSKYCARAVARAHPRAIAVVADLWEPIPVADGTADAVLSVFAPRNVAETVRMLAPDGRWLLVTPNPGHLHEVREPLGMLEIGADKLDRLHADLTAGGLQVRGSTPLTATALLDAEQLADLAGMGPAGFHRTEDELHAAAQALTAAAEALPVTLDVTLTVAVPAAN</sequence>
<protein>
    <submittedName>
        <fullName evidence="2">Methyltransferase domain-containing protein</fullName>
    </submittedName>
</protein>
<dbReference type="EMBL" id="BAABIE010000005">
    <property type="protein sequence ID" value="GAA4745676.1"/>
    <property type="molecule type" value="Genomic_DNA"/>
</dbReference>
<dbReference type="PIRSF" id="PIRSF018249">
    <property type="entry name" value="MyrA_prd"/>
    <property type="match status" value="1"/>
</dbReference>